<feature type="binding site" description="in other chain" evidence="13 17">
    <location>
        <position position="310"/>
    </location>
    <ligand>
        <name>K(+)</name>
        <dbReference type="ChEBI" id="CHEBI:29103"/>
        <note>ligand shared between two tetrameric partners</note>
    </ligand>
</feature>
<dbReference type="CDD" id="cd00381">
    <property type="entry name" value="IMPDH"/>
    <property type="match status" value="1"/>
</dbReference>
<dbReference type="Gene3D" id="3.20.20.70">
    <property type="entry name" value="Aldolase class I"/>
    <property type="match status" value="1"/>
</dbReference>
<feature type="active site" description="Proton acceptor" evidence="13 14">
    <location>
        <position position="409"/>
    </location>
</feature>
<feature type="active site" description="Thioimidate intermediate" evidence="13 14">
    <location>
        <position position="313"/>
    </location>
</feature>
<evidence type="ECO:0000256" key="17">
    <source>
        <dbReference type="PIRSR" id="PIRSR000130-4"/>
    </source>
</evidence>
<evidence type="ECO:0000256" key="19">
    <source>
        <dbReference type="RuleBase" id="RU003927"/>
    </source>
</evidence>
<feature type="binding site" evidence="13 15">
    <location>
        <begin position="393"/>
        <end position="397"/>
    </location>
    <ligand>
        <name>IMP</name>
        <dbReference type="ChEBI" id="CHEBI:58053"/>
    </ligand>
</feature>
<feature type="binding site" evidence="16">
    <location>
        <begin position="256"/>
        <end position="258"/>
    </location>
    <ligand>
        <name>NAD(+)</name>
        <dbReference type="ChEBI" id="CHEBI:57540"/>
    </ligand>
</feature>
<evidence type="ECO:0000256" key="15">
    <source>
        <dbReference type="PIRSR" id="PIRSR000130-2"/>
    </source>
</evidence>
<evidence type="ECO:0000256" key="7">
    <source>
        <dbReference type="ARBA" id="ARBA00022755"/>
    </source>
</evidence>
<evidence type="ECO:0000256" key="12">
    <source>
        <dbReference type="ARBA" id="ARBA00048028"/>
    </source>
</evidence>
<comment type="subunit">
    <text evidence="3 13">Homotetramer.</text>
</comment>
<comment type="catalytic activity">
    <reaction evidence="12 13 20">
        <text>IMP + NAD(+) + H2O = XMP + NADH + H(+)</text>
        <dbReference type="Rhea" id="RHEA:11708"/>
        <dbReference type="ChEBI" id="CHEBI:15377"/>
        <dbReference type="ChEBI" id="CHEBI:15378"/>
        <dbReference type="ChEBI" id="CHEBI:57464"/>
        <dbReference type="ChEBI" id="CHEBI:57540"/>
        <dbReference type="ChEBI" id="CHEBI:57945"/>
        <dbReference type="ChEBI" id="CHEBI:58053"/>
        <dbReference type="EC" id="1.1.1.205"/>
    </reaction>
</comment>
<accession>A0A521AB79</accession>
<dbReference type="GO" id="GO:0046872">
    <property type="term" value="F:metal ion binding"/>
    <property type="evidence" value="ECO:0007669"/>
    <property type="project" value="UniProtKB-UniRule"/>
</dbReference>
<evidence type="ECO:0000256" key="4">
    <source>
        <dbReference type="ARBA" id="ARBA00022723"/>
    </source>
</evidence>
<dbReference type="CDD" id="cd04601">
    <property type="entry name" value="CBS_pair_IMPDH"/>
    <property type="match status" value="1"/>
</dbReference>
<dbReference type="SUPFAM" id="SSF54631">
    <property type="entry name" value="CBS-domain pair"/>
    <property type="match status" value="1"/>
</dbReference>
<organism evidence="22 23">
    <name type="scientific">Gracilimonas mengyeensis</name>
    <dbReference type="NCBI Taxonomy" id="1302730"/>
    <lineage>
        <taxon>Bacteria</taxon>
        <taxon>Pseudomonadati</taxon>
        <taxon>Balneolota</taxon>
        <taxon>Balneolia</taxon>
        <taxon>Balneolales</taxon>
        <taxon>Balneolaceae</taxon>
        <taxon>Gracilimonas</taxon>
    </lineage>
</organism>
<dbReference type="FunFam" id="3.20.20.70:FF:000003">
    <property type="entry name" value="GMP reductase"/>
    <property type="match status" value="1"/>
</dbReference>
<proteinExistence type="inferred from homology"/>
<feature type="binding site" evidence="13 15">
    <location>
        <begin position="369"/>
        <end position="370"/>
    </location>
    <ligand>
        <name>IMP</name>
        <dbReference type="ChEBI" id="CHEBI:58053"/>
    </ligand>
</feature>
<keyword evidence="9 13" id="KW-0560">Oxidoreductase</keyword>
<comment type="function">
    <text evidence="13">Catalyzes the conversion of inosine 5'-phosphate (IMP) to xanthosine 5'-phosphate (XMP), the first committed and rate-limiting step in the de novo synthesis of guanine nucleotides, and therefore plays an important role in the regulation of cell growth.</text>
</comment>
<evidence type="ECO:0000256" key="8">
    <source>
        <dbReference type="ARBA" id="ARBA00022958"/>
    </source>
</evidence>
<reference evidence="22 23" key="1">
    <citation type="submission" date="2017-05" db="EMBL/GenBank/DDBJ databases">
        <authorList>
            <person name="Varghese N."/>
            <person name="Submissions S."/>
        </authorList>
    </citation>
    <scope>NUCLEOTIDE SEQUENCE [LARGE SCALE GENOMIC DNA]</scope>
    <source>
        <strain evidence="22 23">DSM 21985</strain>
    </source>
</reference>
<feature type="binding site" evidence="13 15">
    <location>
        <position position="424"/>
    </location>
    <ligand>
        <name>IMP</name>
        <dbReference type="ChEBI" id="CHEBI:58053"/>
    </ligand>
</feature>
<dbReference type="NCBIfam" id="TIGR01302">
    <property type="entry name" value="IMP_dehydrog"/>
    <property type="match status" value="1"/>
</dbReference>
<protein>
    <recommendedName>
        <fullName evidence="13 20">Inosine-5'-monophosphate dehydrogenase</fullName>
        <shortName evidence="13">IMP dehydrogenase</shortName>
        <shortName evidence="13">IMPD</shortName>
        <shortName evidence="13">IMPDH</shortName>
        <ecNumber evidence="13 20">1.1.1.205</ecNumber>
    </recommendedName>
</protein>
<comment type="activity regulation">
    <text evidence="13">Mycophenolic acid (MPA) is a non-competitive inhibitor that prevents formation of the closed enzyme conformation by binding to the same site as the amobile flap. In contrast, mizoribine monophosphate (MZP) is a competitive inhibitor that induces the closed conformation. MPA is a potent inhibitor of mammalian IMPDHs but a poor inhibitor of the bacterial enzymes. MZP is a more potent inhibitor of bacterial IMPDH.</text>
</comment>
<evidence type="ECO:0000256" key="11">
    <source>
        <dbReference type="ARBA" id="ARBA00023122"/>
    </source>
</evidence>
<dbReference type="Proteomes" id="UP000317557">
    <property type="component" value="Unassembled WGS sequence"/>
</dbReference>
<evidence type="ECO:0000256" key="13">
    <source>
        <dbReference type="HAMAP-Rule" id="MF_01964"/>
    </source>
</evidence>
<comment type="caution">
    <text evidence="13">Lacks conserved residue(s) required for the propagation of feature annotation.</text>
</comment>
<dbReference type="PIRSF" id="PIRSF000130">
    <property type="entry name" value="IMPDH"/>
    <property type="match status" value="1"/>
</dbReference>
<feature type="binding site" evidence="13">
    <location>
        <position position="256"/>
    </location>
    <ligand>
        <name>NAD(+)</name>
        <dbReference type="ChEBI" id="CHEBI:57540"/>
    </ligand>
</feature>
<feature type="binding site" description="in other chain" evidence="13 17">
    <location>
        <position position="313"/>
    </location>
    <ligand>
        <name>K(+)</name>
        <dbReference type="ChEBI" id="CHEBI:29103"/>
        <note>ligand shared between two tetrameric partners</note>
    </ligand>
</feature>
<dbReference type="Pfam" id="PF00478">
    <property type="entry name" value="IMPDH"/>
    <property type="match status" value="1"/>
</dbReference>
<keyword evidence="5" id="KW-0677">Repeat</keyword>
<dbReference type="InterPro" id="IPR013785">
    <property type="entry name" value="Aldolase_TIM"/>
</dbReference>
<dbReference type="PROSITE" id="PS51371">
    <property type="entry name" value="CBS"/>
    <property type="match status" value="2"/>
</dbReference>
<evidence type="ECO:0000256" key="16">
    <source>
        <dbReference type="PIRSR" id="PIRSR000130-3"/>
    </source>
</evidence>
<dbReference type="Pfam" id="PF00571">
    <property type="entry name" value="CBS"/>
    <property type="match status" value="2"/>
</dbReference>
<dbReference type="AlphaFoldDB" id="A0A521AB79"/>
<dbReference type="UniPathway" id="UPA00601">
    <property type="reaction ID" value="UER00295"/>
</dbReference>
<dbReference type="PANTHER" id="PTHR11911">
    <property type="entry name" value="INOSINE-5-MONOPHOSPHATE DEHYDROGENASE RELATED"/>
    <property type="match status" value="1"/>
</dbReference>
<evidence type="ECO:0000313" key="23">
    <source>
        <dbReference type="Proteomes" id="UP000317557"/>
    </source>
</evidence>
<dbReference type="InterPro" id="IPR005990">
    <property type="entry name" value="IMP_DH"/>
</dbReference>
<evidence type="ECO:0000256" key="9">
    <source>
        <dbReference type="ARBA" id="ARBA00023002"/>
    </source>
</evidence>
<keyword evidence="11 18" id="KW-0129">CBS domain</keyword>
<dbReference type="EMBL" id="FXTP01000001">
    <property type="protein sequence ID" value="SMO31990.1"/>
    <property type="molecule type" value="Genomic_DNA"/>
</dbReference>
<feature type="binding site" evidence="13">
    <location>
        <position position="479"/>
    </location>
    <ligand>
        <name>K(+)</name>
        <dbReference type="ChEBI" id="CHEBI:29103"/>
        <note>ligand shared between two tetrameric partners</note>
    </ligand>
</feature>
<feature type="domain" description="CBS" evidence="21">
    <location>
        <begin position="102"/>
        <end position="158"/>
    </location>
</feature>
<dbReference type="GO" id="GO:0000166">
    <property type="term" value="F:nucleotide binding"/>
    <property type="evidence" value="ECO:0007669"/>
    <property type="project" value="UniProtKB-UniRule"/>
</dbReference>
<evidence type="ECO:0000256" key="18">
    <source>
        <dbReference type="PROSITE-ProRule" id="PRU00703"/>
    </source>
</evidence>
<keyword evidence="10 13" id="KW-0520">NAD</keyword>
<evidence type="ECO:0000256" key="14">
    <source>
        <dbReference type="PIRSR" id="PIRSR000130-1"/>
    </source>
</evidence>
<dbReference type="EC" id="1.1.1.205" evidence="13 20"/>
<dbReference type="InterPro" id="IPR015875">
    <property type="entry name" value="IMP_DH/GMP_Rdtase_CS"/>
</dbReference>
<evidence type="ECO:0000256" key="20">
    <source>
        <dbReference type="RuleBase" id="RU003928"/>
    </source>
</evidence>
<dbReference type="SMART" id="SM01240">
    <property type="entry name" value="IMPDH"/>
    <property type="match status" value="1"/>
</dbReference>
<dbReference type="InterPro" id="IPR046342">
    <property type="entry name" value="CBS_dom_sf"/>
</dbReference>
<evidence type="ECO:0000256" key="6">
    <source>
        <dbReference type="ARBA" id="ARBA00022749"/>
    </source>
</evidence>
<comment type="similarity">
    <text evidence="2 13 19">Belongs to the IMPDH/GMPR family.</text>
</comment>
<comment type="pathway">
    <text evidence="13 20">Purine metabolism; XMP biosynthesis via de novo pathway; XMP from IMP: step 1/1.</text>
</comment>
<dbReference type="SUPFAM" id="SSF51412">
    <property type="entry name" value="Inosine monophosphate dehydrogenase (IMPDH)"/>
    <property type="match status" value="1"/>
</dbReference>
<dbReference type="GO" id="GO:0003938">
    <property type="term" value="F:IMP dehydrogenase activity"/>
    <property type="evidence" value="ECO:0007669"/>
    <property type="project" value="UniProtKB-UniRule"/>
</dbReference>
<dbReference type="HAMAP" id="MF_01964">
    <property type="entry name" value="IMPDH"/>
    <property type="match status" value="1"/>
</dbReference>
<keyword evidence="6 13" id="KW-0332">GMP biosynthesis</keyword>
<name>A0A521AB79_9BACT</name>
<dbReference type="OrthoDB" id="9805398at2"/>
<feature type="binding site" description="in other chain" evidence="13 17">
    <location>
        <position position="308"/>
    </location>
    <ligand>
        <name>K(+)</name>
        <dbReference type="ChEBI" id="CHEBI:29103"/>
        <note>ligand shared between two tetrameric partners</note>
    </ligand>
</feature>
<evidence type="ECO:0000313" key="22">
    <source>
        <dbReference type="EMBL" id="SMO31990.1"/>
    </source>
</evidence>
<feature type="binding site" evidence="13 15">
    <location>
        <begin position="346"/>
        <end position="348"/>
    </location>
    <ligand>
        <name>IMP</name>
        <dbReference type="ChEBI" id="CHEBI:58053"/>
    </ligand>
</feature>
<dbReference type="InterPro" id="IPR001093">
    <property type="entry name" value="IMP_DH_GMPRt"/>
</dbReference>
<dbReference type="RefSeq" id="WP_142452554.1">
    <property type="nucleotide sequence ID" value="NZ_FXTP01000001.1"/>
</dbReference>
<evidence type="ECO:0000256" key="2">
    <source>
        <dbReference type="ARBA" id="ARBA00005502"/>
    </source>
</evidence>
<evidence type="ECO:0000256" key="3">
    <source>
        <dbReference type="ARBA" id="ARBA00011881"/>
    </source>
</evidence>
<feature type="domain" description="CBS" evidence="21">
    <location>
        <begin position="162"/>
        <end position="219"/>
    </location>
</feature>
<dbReference type="InterPro" id="IPR000644">
    <property type="entry name" value="CBS_dom"/>
</dbReference>
<evidence type="ECO:0000256" key="5">
    <source>
        <dbReference type="ARBA" id="ARBA00022737"/>
    </source>
</evidence>
<keyword evidence="8 13" id="KW-0630">Potassium</keyword>
<feature type="binding site" evidence="13">
    <location>
        <position position="478"/>
    </location>
    <ligand>
        <name>K(+)</name>
        <dbReference type="ChEBI" id="CHEBI:29103"/>
        <note>ligand shared between two tetrameric partners</note>
    </ligand>
</feature>
<dbReference type="GO" id="GO:0006183">
    <property type="term" value="P:GTP biosynthetic process"/>
    <property type="evidence" value="ECO:0007669"/>
    <property type="project" value="TreeGrafter"/>
</dbReference>
<evidence type="ECO:0000256" key="1">
    <source>
        <dbReference type="ARBA" id="ARBA00001958"/>
    </source>
</evidence>
<dbReference type="PROSITE" id="PS00487">
    <property type="entry name" value="IMP_DH_GMP_RED"/>
    <property type="match status" value="1"/>
</dbReference>
<feature type="binding site" evidence="13">
    <location>
        <position position="477"/>
    </location>
    <ligand>
        <name>K(+)</name>
        <dbReference type="ChEBI" id="CHEBI:29103"/>
        <note>ligand shared between two tetrameric partners</note>
    </ligand>
</feature>
<dbReference type="SMART" id="SM00116">
    <property type="entry name" value="CBS"/>
    <property type="match status" value="2"/>
</dbReference>
<feature type="binding site" evidence="13 15">
    <location>
        <position position="311"/>
    </location>
    <ligand>
        <name>IMP</name>
        <dbReference type="ChEBI" id="CHEBI:58053"/>
    </ligand>
</feature>
<feature type="binding site" evidence="13 16">
    <location>
        <begin position="306"/>
        <end position="308"/>
    </location>
    <ligand>
        <name>NAD(+)</name>
        <dbReference type="ChEBI" id="CHEBI:57540"/>
    </ligand>
</feature>
<sequence length="495" mass="53346">MHNTNNSYPFERITRQGLTYDDVLLVPNYSQVLPRNVDTTVNLTPSLKLNVPIISAAMDTVSEYRLAIALAREGGIAMLHKNMSIEDQAEHVRLVKRSESGMIVDPVTLKEDATVREARALMKKQKIGGIPIVDKAGILVGIVTNRDLRFESAMNKKLGEIMTHEDLVTAKEGTNLQQAEKILQHYKVEKLPIVNDNNKLVGLITFKDIEKKMNFPNACKDDMGRLRVGAAVGVTPDTMDRVDALVATGVDAITVDTAHGHSKGVLETIKKIKETYPDLNVIGGNIATKSAAEALVEAGADVVKVGVGPGSICTTRVVTGVGVPQLSAVMEVAEFTREKGVGLIADGGIKQTGDIPKAIAGGADAVMMGSMFAGVDESPGETIIYESRKYKSYRGMGSISAMNKGSKDRYFQDVEDDINKLVPEGIEGRVPFKGYLSEVVHQMTGGLRAAMGYAGAATIDDMKSAEFVQISAAAYRESHPHSVQITKEAPNYSVS</sequence>
<keyword evidence="4 13" id="KW-0479">Metal-binding</keyword>
<dbReference type="GO" id="GO:0006177">
    <property type="term" value="P:GMP biosynthetic process"/>
    <property type="evidence" value="ECO:0007669"/>
    <property type="project" value="UniProtKB-UniRule"/>
</dbReference>
<evidence type="ECO:0000259" key="21">
    <source>
        <dbReference type="PROSITE" id="PS51371"/>
    </source>
</evidence>
<keyword evidence="7 13" id="KW-0658">Purine biosynthesis</keyword>
<keyword evidence="23" id="KW-1185">Reference proteome</keyword>
<gene>
    <name evidence="13" type="primary">guaB</name>
    <name evidence="22" type="ORF">SAMN06265219_10116</name>
</gene>
<comment type="cofactor">
    <cofactor evidence="1 13">
        <name>K(+)</name>
        <dbReference type="ChEBI" id="CHEBI:29103"/>
    </cofactor>
</comment>
<dbReference type="PANTHER" id="PTHR11911:SF111">
    <property type="entry name" value="INOSINE-5'-MONOPHOSPHATE DEHYDROGENASE"/>
    <property type="match status" value="1"/>
</dbReference>
<evidence type="ECO:0000256" key="10">
    <source>
        <dbReference type="ARBA" id="ARBA00023027"/>
    </source>
</evidence>